<evidence type="ECO:0000313" key="1">
    <source>
        <dbReference type="EMBL" id="KAK0428804.1"/>
    </source>
</evidence>
<gene>
    <name evidence="1" type="ORF">QR680_011014</name>
</gene>
<reference evidence="1" key="1">
    <citation type="submission" date="2023-06" db="EMBL/GenBank/DDBJ databases">
        <title>Genomic analysis of the entomopathogenic nematode Steinernema hermaphroditum.</title>
        <authorList>
            <person name="Schwarz E.M."/>
            <person name="Heppert J.K."/>
            <person name="Baniya A."/>
            <person name="Schwartz H.T."/>
            <person name="Tan C.-H."/>
            <person name="Antoshechkin I."/>
            <person name="Sternberg P.W."/>
            <person name="Goodrich-Blair H."/>
            <person name="Dillman A.R."/>
        </authorList>
    </citation>
    <scope>NUCLEOTIDE SEQUENCE</scope>
    <source>
        <strain evidence="1">PS9179</strain>
        <tissue evidence="1">Whole animal</tissue>
    </source>
</reference>
<evidence type="ECO:0000313" key="2">
    <source>
        <dbReference type="Proteomes" id="UP001175271"/>
    </source>
</evidence>
<comment type="caution">
    <text evidence="1">The sequence shown here is derived from an EMBL/GenBank/DDBJ whole genome shotgun (WGS) entry which is preliminary data.</text>
</comment>
<organism evidence="1 2">
    <name type="scientific">Steinernema hermaphroditum</name>
    <dbReference type="NCBI Taxonomy" id="289476"/>
    <lineage>
        <taxon>Eukaryota</taxon>
        <taxon>Metazoa</taxon>
        <taxon>Ecdysozoa</taxon>
        <taxon>Nematoda</taxon>
        <taxon>Chromadorea</taxon>
        <taxon>Rhabditida</taxon>
        <taxon>Tylenchina</taxon>
        <taxon>Panagrolaimomorpha</taxon>
        <taxon>Strongyloidoidea</taxon>
        <taxon>Steinernematidae</taxon>
        <taxon>Steinernema</taxon>
    </lineage>
</organism>
<dbReference type="Proteomes" id="UP001175271">
    <property type="component" value="Unassembled WGS sequence"/>
</dbReference>
<sequence>MLFRRRTEVESTLNMFGHRLSVAQKGYINGDALSGDSIVRTFLQEAQNLPRSFSFTIALQYKTLELLLSEQLEAFLENVVVPPVLRYLAVGECPLCNEPREEVVVGADQLNAHGQFGYELKRTEKVEPLLVDVSSADAEEHLRMPTGMTDDVAEKTFIEVGPSVSGF</sequence>
<proteinExistence type="predicted"/>
<keyword evidence="2" id="KW-1185">Reference proteome</keyword>
<dbReference type="EMBL" id="JAUCMV010000001">
    <property type="protein sequence ID" value="KAK0428804.1"/>
    <property type="molecule type" value="Genomic_DNA"/>
</dbReference>
<name>A0AA39ISB8_9BILA</name>
<protein>
    <submittedName>
        <fullName evidence="1">Uncharacterized protein</fullName>
    </submittedName>
</protein>
<dbReference type="AlphaFoldDB" id="A0AA39ISB8"/>
<accession>A0AA39ISB8</accession>